<protein>
    <submittedName>
        <fullName evidence="1">Uncharacterized protein</fullName>
    </submittedName>
</protein>
<dbReference type="EMBL" id="CP014859">
    <property type="protein sequence ID" value="AOS63269.1"/>
    <property type="molecule type" value="Genomic_DNA"/>
</dbReference>
<proteinExistence type="predicted"/>
<dbReference type="Proteomes" id="UP000095210">
    <property type="component" value="Chromosome"/>
</dbReference>
<organism evidence="1 2">
    <name type="scientific">Actinoalloteichus hymeniacidonis</name>
    <dbReference type="NCBI Taxonomy" id="340345"/>
    <lineage>
        <taxon>Bacteria</taxon>
        <taxon>Bacillati</taxon>
        <taxon>Actinomycetota</taxon>
        <taxon>Actinomycetes</taxon>
        <taxon>Pseudonocardiales</taxon>
        <taxon>Pseudonocardiaceae</taxon>
        <taxon>Actinoalloteichus</taxon>
    </lineage>
</organism>
<keyword evidence="2" id="KW-1185">Reference proteome</keyword>
<accession>A0AAC9MYC1</accession>
<evidence type="ECO:0000313" key="2">
    <source>
        <dbReference type="Proteomes" id="UP000095210"/>
    </source>
</evidence>
<evidence type="ECO:0000313" key="1">
    <source>
        <dbReference type="EMBL" id="AOS63269.1"/>
    </source>
</evidence>
<sequence>MCYLFFGRMEYSPQANGRKSAGSTDSASTETGGFRACRLLRDGAGEEVAA</sequence>
<dbReference type="KEGG" id="ahm:TL08_12275"/>
<reference evidence="2" key="1">
    <citation type="submission" date="2016-03" db="EMBL/GenBank/DDBJ databases">
        <title>Complete genome sequence of the type strain Actinoalloteichus hymeniacidonis DSM 45092.</title>
        <authorList>
            <person name="Schaffert L."/>
            <person name="Albersmeier A."/>
            <person name="Winkler A."/>
            <person name="Kalinowski J."/>
            <person name="Zotchev S."/>
            <person name="Ruckert C."/>
        </authorList>
    </citation>
    <scope>NUCLEOTIDE SEQUENCE [LARGE SCALE GENOMIC DNA]</scope>
    <source>
        <strain evidence="2">HPA177(T) (DSM 45092(T))</strain>
    </source>
</reference>
<dbReference type="AlphaFoldDB" id="A0AAC9MYC1"/>
<name>A0AAC9MYC1_9PSEU</name>
<gene>
    <name evidence="1" type="ORF">TL08_12275</name>
</gene>